<name>A0A061QRK5_9CHLO</name>
<proteinExistence type="predicted"/>
<evidence type="ECO:0000313" key="2">
    <source>
        <dbReference type="EMBL" id="JAC62338.1"/>
    </source>
</evidence>
<sequence>GGGAIDLEARPLPPPSRPQAPHKVLPLAAGTPEARGLSFPARELLSRLFFFLFLIFLRTAWKGPCRATTNGMAGRAPASVRGAALLSLPLYVS</sequence>
<dbReference type="AlphaFoldDB" id="A0A061QRK5"/>
<protein>
    <submittedName>
        <fullName evidence="2">Uncharacterized protein</fullName>
    </submittedName>
</protein>
<dbReference type="EMBL" id="GBEZ01024673">
    <property type="protein sequence ID" value="JAC62338.1"/>
    <property type="molecule type" value="Transcribed_RNA"/>
</dbReference>
<feature type="non-terminal residue" evidence="2">
    <location>
        <position position="1"/>
    </location>
</feature>
<gene>
    <name evidence="2" type="ORF">TSPGSL018_23619</name>
</gene>
<reference evidence="2" key="1">
    <citation type="submission" date="2014-05" db="EMBL/GenBank/DDBJ databases">
        <title>The transcriptome of the halophilic microalga Tetraselmis sp. GSL018 isolated from the Great Salt Lake, Utah.</title>
        <authorList>
            <person name="Jinkerson R.E."/>
            <person name="D'Adamo S."/>
            <person name="Posewitz M.C."/>
        </authorList>
    </citation>
    <scope>NUCLEOTIDE SEQUENCE</scope>
    <source>
        <strain evidence="2">GSL018</strain>
    </source>
</reference>
<organism evidence="2">
    <name type="scientific">Tetraselmis sp. GSL018</name>
    <dbReference type="NCBI Taxonomy" id="582737"/>
    <lineage>
        <taxon>Eukaryota</taxon>
        <taxon>Viridiplantae</taxon>
        <taxon>Chlorophyta</taxon>
        <taxon>core chlorophytes</taxon>
        <taxon>Chlorodendrophyceae</taxon>
        <taxon>Chlorodendrales</taxon>
        <taxon>Chlorodendraceae</taxon>
        <taxon>Tetraselmis</taxon>
    </lineage>
</organism>
<evidence type="ECO:0000256" key="1">
    <source>
        <dbReference type="SAM" id="MobiDB-lite"/>
    </source>
</evidence>
<feature type="region of interest" description="Disordered" evidence="1">
    <location>
        <begin position="1"/>
        <end position="21"/>
    </location>
</feature>
<feature type="non-terminal residue" evidence="2">
    <location>
        <position position="93"/>
    </location>
</feature>
<accession>A0A061QRK5</accession>